<gene>
    <name evidence="1" type="ORF">BO66DRAFT_225036</name>
</gene>
<sequence length="105" mass="11773">MRNSSLSRSVIRCAGHAAEPSAWTQEQEQQQQQQQQQQQLPPQLSESRQIQSLDLPEFRLFHALSIAACLCLDLASSLSIPMLRAKRMEPLVTRPVHGRPGACLL</sequence>
<keyword evidence="2" id="KW-1185">Reference proteome</keyword>
<accession>A0ACD1HIM7</accession>
<proteinExistence type="predicted"/>
<evidence type="ECO:0000313" key="2">
    <source>
        <dbReference type="Proteomes" id="UP000249661"/>
    </source>
</evidence>
<dbReference type="EMBL" id="KZ824939">
    <property type="protein sequence ID" value="RAH73522.1"/>
    <property type="molecule type" value="Genomic_DNA"/>
</dbReference>
<reference evidence="1" key="1">
    <citation type="submission" date="2018-02" db="EMBL/GenBank/DDBJ databases">
        <title>The genomes of Aspergillus section Nigri reveals drivers in fungal speciation.</title>
        <authorList>
            <consortium name="DOE Joint Genome Institute"/>
            <person name="Vesth T.C."/>
            <person name="Nybo J."/>
            <person name="Theobald S."/>
            <person name="Brandl J."/>
            <person name="Frisvad J.C."/>
            <person name="Nielsen K.F."/>
            <person name="Lyhne E.K."/>
            <person name="Kogle M.E."/>
            <person name="Kuo A."/>
            <person name="Riley R."/>
            <person name="Clum A."/>
            <person name="Nolan M."/>
            <person name="Lipzen A."/>
            <person name="Salamov A."/>
            <person name="Henrissat B."/>
            <person name="Wiebenga A."/>
            <person name="De vries R.P."/>
            <person name="Grigoriev I.V."/>
            <person name="Mortensen U.H."/>
            <person name="Andersen M.R."/>
            <person name="Baker S.E."/>
        </authorList>
    </citation>
    <scope>NUCLEOTIDE SEQUENCE</scope>
    <source>
        <strain evidence="1">CBS 121060</strain>
    </source>
</reference>
<name>A0ACD1HIM7_9EURO</name>
<organism evidence="1 2">
    <name type="scientific">Aspergillus aculeatinus CBS 121060</name>
    <dbReference type="NCBI Taxonomy" id="1448322"/>
    <lineage>
        <taxon>Eukaryota</taxon>
        <taxon>Fungi</taxon>
        <taxon>Dikarya</taxon>
        <taxon>Ascomycota</taxon>
        <taxon>Pezizomycotina</taxon>
        <taxon>Eurotiomycetes</taxon>
        <taxon>Eurotiomycetidae</taxon>
        <taxon>Eurotiales</taxon>
        <taxon>Aspergillaceae</taxon>
        <taxon>Aspergillus</taxon>
        <taxon>Aspergillus subgen. Circumdati</taxon>
    </lineage>
</organism>
<protein>
    <submittedName>
        <fullName evidence="1">Uncharacterized protein</fullName>
    </submittedName>
</protein>
<dbReference type="Proteomes" id="UP000249661">
    <property type="component" value="Unassembled WGS sequence"/>
</dbReference>
<evidence type="ECO:0000313" key="1">
    <source>
        <dbReference type="EMBL" id="RAH73522.1"/>
    </source>
</evidence>